<accession>A0A448ZZF0</accession>
<gene>
    <name evidence="1" type="ORF">NCTC10113_01529</name>
</gene>
<dbReference type="NCBIfam" id="NF045952">
    <property type="entry name" value="MAG4270_fam"/>
    <property type="match status" value="1"/>
</dbReference>
<protein>
    <submittedName>
        <fullName evidence="1">Uncharacterized protein</fullName>
    </submittedName>
</protein>
<evidence type="ECO:0000313" key="1">
    <source>
        <dbReference type="EMBL" id="VEU56614.1"/>
    </source>
</evidence>
<organism evidence="1">
    <name type="scientific">Metamycoplasma salivarium</name>
    <name type="common">Mycoplasma salivarium</name>
    <dbReference type="NCBI Taxonomy" id="2124"/>
    <lineage>
        <taxon>Bacteria</taxon>
        <taxon>Bacillati</taxon>
        <taxon>Mycoplasmatota</taxon>
        <taxon>Mycoplasmoidales</taxon>
        <taxon>Metamycoplasmataceae</taxon>
        <taxon>Metamycoplasma</taxon>
    </lineage>
</organism>
<keyword evidence="1" id="KW-0614">Plasmid</keyword>
<dbReference type="EMBL" id="LR214939">
    <property type="protein sequence ID" value="VEU56614.1"/>
    <property type="molecule type" value="Genomic_DNA"/>
</dbReference>
<geneLocation type="plasmid" evidence="1">
    <name>2</name>
</geneLocation>
<dbReference type="RefSeq" id="WP_024543871.1">
    <property type="nucleotide sequence ID" value="NZ_LR214938.2"/>
</dbReference>
<sequence length="443" mass="52528">MNNHLEIFKKIEFLIRSFVESSAEIWNIDTSIYTTWERFHNNIKELKNVIEIPNFTIQKTLQDRYIIKHNNIIITPISRGNDWSKSGTRQFLQEGIALGFFNIDVVKIFKQLSTYGVSNIVCARKILKFISQEDYMKKLFVKDIVYTIQYLGDSPISFVNNFGFSIFLCLIFSQNIYNNYESNIELKRIMKKSNEVFSSDEVFNSITFNSSVYLEYISKCNKETYKKIIELLNINYNFEFLINDLYNSLTNSVDRNEMYIENIEEARVIDLYKDELDGLINIERSKIRDQIIESRKLDIVTNKCNELLNTEPPSFDLRDCEACHLYDVWSIKENIYAIISDKKYQTIAEIKMDKAINELMQMLSDPNNGIMMHNSWHYYFDRNFFNFDINGKLIINYAIDKNVLSRLKQITLGYVNNSHEIKINRLVFNKKMESYLLLRKPRN</sequence>
<dbReference type="AlphaFoldDB" id="A0A448ZZF0"/>
<proteinExistence type="predicted"/>
<name>A0A448ZZF0_METSV</name>
<reference evidence="1" key="1">
    <citation type="submission" date="2019-01" db="EMBL/GenBank/DDBJ databases">
        <authorList>
            <consortium name="Pathogen Informatics"/>
        </authorList>
    </citation>
    <scope>NUCLEOTIDE SEQUENCE [LARGE SCALE GENOMIC DNA]</scope>
    <source>
        <strain evidence="1">NCTC10113</strain>
    </source>
</reference>